<comment type="caution">
    <text evidence="2">The sequence shown here is derived from an EMBL/GenBank/DDBJ whole genome shotgun (WGS) entry which is preliminary data.</text>
</comment>
<organism evidence="2 3">
    <name type="scientific">Novosphingobium ovatum</name>
    <dbReference type="NCBI Taxonomy" id="1908523"/>
    <lineage>
        <taxon>Bacteria</taxon>
        <taxon>Pseudomonadati</taxon>
        <taxon>Pseudomonadota</taxon>
        <taxon>Alphaproteobacteria</taxon>
        <taxon>Sphingomonadales</taxon>
        <taxon>Sphingomonadaceae</taxon>
        <taxon>Novosphingobium</taxon>
    </lineage>
</organism>
<dbReference type="RefSeq" id="WP_161720515.1">
    <property type="nucleotide sequence ID" value="NZ_JAAAPO010000007.1"/>
</dbReference>
<dbReference type="Pfam" id="PF10988">
    <property type="entry name" value="DUF2807"/>
    <property type="match status" value="1"/>
</dbReference>
<accession>A0ABW9XHM2</accession>
<proteinExistence type="predicted"/>
<reference evidence="3" key="1">
    <citation type="submission" date="2020-01" db="EMBL/GenBank/DDBJ databases">
        <title>Sphingomonas sp. strain CSW-10.</title>
        <authorList>
            <person name="Chen W.-M."/>
        </authorList>
    </citation>
    <scope>NUCLEOTIDE SEQUENCE [LARGE SCALE GENOMIC DNA]</scope>
    <source>
        <strain evidence="3">FSY-8</strain>
    </source>
</reference>
<dbReference type="Gene3D" id="2.160.20.120">
    <property type="match status" value="1"/>
</dbReference>
<feature type="domain" description="Putative auto-transporter adhesin head GIN" evidence="1">
    <location>
        <begin position="51"/>
        <end position="225"/>
    </location>
</feature>
<dbReference type="Proteomes" id="UP000753724">
    <property type="component" value="Unassembled WGS sequence"/>
</dbReference>
<gene>
    <name evidence="2" type="ORF">GTZ99_15490</name>
</gene>
<evidence type="ECO:0000313" key="3">
    <source>
        <dbReference type="Proteomes" id="UP000753724"/>
    </source>
</evidence>
<dbReference type="PROSITE" id="PS51257">
    <property type="entry name" value="PROKAR_LIPOPROTEIN"/>
    <property type="match status" value="1"/>
</dbReference>
<keyword evidence="3" id="KW-1185">Reference proteome</keyword>
<name>A0ABW9XHM2_9SPHN</name>
<dbReference type="EMBL" id="JAAAPO010000007">
    <property type="protein sequence ID" value="NBC37958.1"/>
    <property type="molecule type" value="Genomic_DNA"/>
</dbReference>
<evidence type="ECO:0000259" key="1">
    <source>
        <dbReference type="Pfam" id="PF10988"/>
    </source>
</evidence>
<evidence type="ECO:0000313" key="2">
    <source>
        <dbReference type="EMBL" id="NBC37958.1"/>
    </source>
</evidence>
<dbReference type="InterPro" id="IPR021255">
    <property type="entry name" value="DUF2807"/>
</dbReference>
<sequence length="242" mass="24699">MDFRRYLSRLAPVLGAGLLLSACDKHTDISINGDTGKPLSEVDLTTAPAKAVVLFGPDTVRIHRGDRLTVTVEGGPAQVDLLRFTYQAGTLGILRRPGSNGAPLTIDVTMPAPEMLTMTGSGQIIADALASDATVVIGGSGNIDTPQVAAQKLSVNVAGSGHYRAHGTVGQLSMNIAGTGGADLPTLRADKAEVNIMGTGDVALASDGVVEGNIMGTGTLRVIGKATCKPNVMGTGKVVCQP</sequence>
<protein>
    <submittedName>
        <fullName evidence="2">DUF2807 domain-containing protein</fullName>
    </submittedName>
</protein>